<sequence>MLSSPSAAPNDDPSEVNNNPPASNTNPPASNNDPGTPDNDPPGANPPVLTVASSAVTAQLNSVFVIAPGATLSPGGPELTVAGTTYSLGPSASIAVVNGATQTIAPGPSPLAAAPAAPPVLTVGTQAYTQTTVSGTPQVILGPGTTLLPGGPAVTLGSGTTISLNPAGNTAVVNGATLALSPPAGITAAGFPAPTEPPVLTVGGQPITAAISDGTTQFVLAPGTTLSPGGSAVTLSGTTYSIPSPSSGSGPGLGSIVLINGATSTLGGASLPTTQAPVLTIGGQTVTAAVVAGTNEYVVAPGTTLTPGGTVIVSGTTYSLPAASTAGSEIGAGARVGSGQSRRHRDD</sequence>
<evidence type="ECO:0000313" key="1">
    <source>
        <dbReference type="EMBL" id="GME51587.1"/>
    </source>
</evidence>
<comment type="caution">
    <text evidence="1">The sequence shown here is derived from an EMBL/GenBank/DDBJ whole genome shotgun (WGS) entry which is preliminary data.</text>
</comment>
<reference evidence="1" key="1">
    <citation type="submission" date="2024-09" db="EMBL/GenBank/DDBJ databases">
        <title>Draft Genome Sequences of Neofusicoccum parvum.</title>
        <authorList>
            <person name="Ashida A."/>
            <person name="Camagna M."/>
            <person name="Tanaka A."/>
            <person name="Takemoto D."/>
        </authorList>
    </citation>
    <scope>NUCLEOTIDE SEQUENCE</scope>
    <source>
        <strain evidence="1">PPO83</strain>
    </source>
</reference>
<gene>
    <name evidence="1" type="primary">g12471</name>
    <name evidence="1" type="ORF">NpPPO83_00012471</name>
</gene>
<accession>A0ACB5SPV0</accession>
<dbReference type="Proteomes" id="UP001165186">
    <property type="component" value="Unassembled WGS sequence"/>
</dbReference>
<protein>
    <submittedName>
        <fullName evidence="1">Uncharacterized protein</fullName>
    </submittedName>
</protein>
<organism evidence="1 2">
    <name type="scientific">Neofusicoccum parvum</name>
    <dbReference type="NCBI Taxonomy" id="310453"/>
    <lineage>
        <taxon>Eukaryota</taxon>
        <taxon>Fungi</taxon>
        <taxon>Dikarya</taxon>
        <taxon>Ascomycota</taxon>
        <taxon>Pezizomycotina</taxon>
        <taxon>Dothideomycetes</taxon>
        <taxon>Dothideomycetes incertae sedis</taxon>
        <taxon>Botryosphaeriales</taxon>
        <taxon>Botryosphaeriaceae</taxon>
        <taxon>Neofusicoccum</taxon>
    </lineage>
</organism>
<keyword evidence="2" id="KW-1185">Reference proteome</keyword>
<dbReference type="EMBL" id="BSXG01000177">
    <property type="protein sequence ID" value="GME51587.1"/>
    <property type="molecule type" value="Genomic_DNA"/>
</dbReference>
<evidence type="ECO:0000313" key="2">
    <source>
        <dbReference type="Proteomes" id="UP001165186"/>
    </source>
</evidence>
<proteinExistence type="predicted"/>
<name>A0ACB5SPV0_9PEZI</name>